<protein>
    <submittedName>
        <fullName evidence="1">DUF4806 domain-containing protein</fullName>
    </submittedName>
</protein>
<proteinExistence type="predicted"/>
<evidence type="ECO:0000313" key="1">
    <source>
        <dbReference type="EMBL" id="KAF0755174.1"/>
    </source>
</evidence>
<dbReference type="EMBL" id="VUJU01004216">
    <property type="protein sequence ID" value="KAF0755174.1"/>
    <property type="molecule type" value="Genomic_DNA"/>
</dbReference>
<comment type="caution">
    <text evidence="1">The sequence shown here is derived from an EMBL/GenBank/DDBJ whole genome shotgun (WGS) entry which is preliminary data.</text>
</comment>
<gene>
    <name evidence="1" type="ORF">FWK35_00031827</name>
</gene>
<organism evidence="1 2">
    <name type="scientific">Aphis craccivora</name>
    <name type="common">Cowpea aphid</name>
    <dbReference type="NCBI Taxonomy" id="307492"/>
    <lineage>
        <taxon>Eukaryota</taxon>
        <taxon>Metazoa</taxon>
        <taxon>Ecdysozoa</taxon>
        <taxon>Arthropoda</taxon>
        <taxon>Hexapoda</taxon>
        <taxon>Insecta</taxon>
        <taxon>Pterygota</taxon>
        <taxon>Neoptera</taxon>
        <taxon>Paraneoptera</taxon>
        <taxon>Hemiptera</taxon>
        <taxon>Sternorrhyncha</taxon>
        <taxon>Aphidomorpha</taxon>
        <taxon>Aphidoidea</taxon>
        <taxon>Aphididae</taxon>
        <taxon>Aphidini</taxon>
        <taxon>Aphis</taxon>
        <taxon>Aphis</taxon>
    </lineage>
</organism>
<evidence type="ECO:0000313" key="2">
    <source>
        <dbReference type="Proteomes" id="UP000478052"/>
    </source>
</evidence>
<dbReference type="AlphaFoldDB" id="A0A6G0YG00"/>
<sequence length="67" mass="7874">MIIFKLSSEALPEPTISLKNIPQILLASGKIYELRSVDCFRQRLSRLYRTIYWPLLCMLLIKARSNF</sequence>
<accession>A0A6G0YG00</accession>
<keyword evidence="2" id="KW-1185">Reference proteome</keyword>
<dbReference type="Proteomes" id="UP000478052">
    <property type="component" value="Unassembled WGS sequence"/>
</dbReference>
<reference evidence="1 2" key="1">
    <citation type="submission" date="2019-08" db="EMBL/GenBank/DDBJ databases">
        <title>Whole genome of Aphis craccivora.</title>
        <authorList>
            <person name="Voronova N.V."/>
            <person name="Shulinski R.S."/>
            <person name="Bandarenka Y.V."/>
            <person name="Zhorov D.G."/>
            <person name="Warner D."/>
        </authorList>
    </citation>
    <scope>NUCLEOTIDE SEQUENCE [LARGE SCALE GENOMIC DNA]</scope>
    <source>
        <strain evidence="1">180601</strain>
        <tissue evidence="1">Whole Body</tissue>
    </source>
</reference>
<name>A0A6G0YG00_APHCR</name>